<keyword evidence="3" id="KW-0508">mRNA splicing</keyword>
<dbReference type="GO" id="GO:0008380">
    <property type="term" value="P:RNA splicing"/>
    <property type="evidence" value="ECO:0007669"/>
    <property type="project" value="UniProtKB-KW"/>
</dbReference>
<dbReference type="InterPro" id="IPR012677">
    <property type="entry name" value="Nucleotide-bd_a/b_plait_sf"/>
</dbReference>
<gene>
    <name evidence="7" type="ORF">EZV62_000966</name>
</gene>
<keyword evidence="1" id="KW-0507">mRNA processing</keyword>
<dbReference type="PANTHER" id="PTHR23139">
    <property type="entry name" value="RNA-BINDING PROTEIN"/>
    <property type="match status" value="1"/>
</dbReference>
<keyword evidence="2 4" id="KW-0694">RNA-binding</keyword>
<dbReference type="EMBL" id="VAHF01000001">
    <property type="protein sequence ID" value="TXG72387.1"/>
    <property type="molecule type" value="Genomic_DNA"/>
</dbReference>
<evidence type="ECO:0000313" key="8">
    <source>
        <dbReference type="Proteomes" id="UP000323000"/>
    </source>
</evidence>
<dbReference type="Gene3D" id="3.30.70.330">
    <property type="match status" value="4"/>
</dbReference>
<sequence length="1072" mass="119798">MSRSGQKKEKYAKSGEHSLDNTDQGTAARTRPLSFDEIIIRRKNKKLSENVEEGAKEVGNISGDSTVEKVSDHHKSERHHGHKKDPSPDVEKHLSEEVSKVYSRKKKNNTLAKDDNSARQKDRQSYDSEIKFKDDNSVRQKDRQSYGSEIKLKDENLVSKVYSRKKKDKTHAKDDNSARQKDRQSYDSEIKFKGENLAKDKSRESRESEIRLKDGSLPKQIGRESRESEIRIKDGSLPKQIGRESHGSETKLKTDMKKELFSKAKGKVEKQDPGRGKNHDRLSYDVEDQTAKKHSRDSTGKDKRVDRSGGKSERESKRKYQNEDGERNRDKSDAKKHDLGRGRELQISERKERKESPKSRHTESKLKRRRSRSREREERKRRSISLSPRAHKRTSHYGREHEDLSLQSFKGKSGRQYPDIDRSRVTSNGSSGNYRRHGGSISGLGGYSPRKRKTEAAAKTPSPLNRSPEKKSAKWDVAPVEKNGSFASSVPSNIQTSNQTASSNVHEVVSSTPVTSIAVNPLAGVSYSASLTKQNVSIDSVQLTQATRPMRRLYVENVPASASEKAVMEFLNSILLSSGANYVNRSLPCISCNIQEEKGQALVEFLTPEDASAALSCDGCSFSGCILRIRRPKDFIDMAHFIWSVISTAALLFLRYIVVTIHVAGFQTVAIFMQSGEAKKSVAAVGAISDIVKDSPHKIFIGSISKTFSSKMVMEIASAFGPLKSYHFEINEDRDESCAFLEYVDQSVTFKACAGLNGMKLGGQVLTVVQAVPDGSSMENSGDSSFYGIPEHAIPLLEKPTQVIKIKNVFNPEGISSLSKLEVEEILEDVRLECARFGTVKSINVVKYEDRHIATLEACEANDNKASAGVKQSLRCDETNEKAETLEDVIDHHSRGINGSEFRSEAKEVKVVDEVKESNSIGDVLGDQSGQLVKVDGNMVEDLNRGSLSETFSQDVLEQSKTLKDDAHCHDDEVPGNIQTKDMSSDNKPSAEEELNSEEVNRNTQEAVARLDEKEQGDNLARIFEAGSVFVEYRRTEASCMAAHCLHGRLFDDRTVTAEYIPLDLYKSKFPK</sequence>
<feature type="domain" description="RRM" evidence="6">
    <location>
        <begin position="551"/>
        <end position="634"/>
    </location>
</feature>
<feature type="compositionally biased region" description="Basic and acidic residues" evidence="5">
    <location>
        <begin position="1"/>
        <end position="20"/>
    </location>
</feature>
<feature type="compositionally biased region" description="Basic and acidic residues" evidence="5">
    <location>
        <begin position="112"/>
        <end position="157"/>
    </location>
</feature>
<dbReference type="GO" id="GO:0003723">
    <property type="term" value="F:RNA binding"/>
    <property type="evidence" value="ECO:0007669"/>
    <property type="project" value="UniProtKB-UniRule"/>
</dbReference>
<feature type="domain" description="RRM" evidence="6">
    <location>
        <begin position="697"/>
        <end position="773"/>
    </location>
</feature>
<dbReference type="OrthoDB" id="10266058at2759"/>
<dbReference type="GO" id="GO:0006397">
    <property type="term" value="P:mRNA processing"/>
    <property type="evidence" value="ECO:0007669"/>
    <property type="project" value="UniProtKB-KW"/>
</dbReference>
<evidence type="ECO:0000256" key="1">
    <source>
        <dbReference type="ARBA" id="ARBA00022664"/>
    </source>
</evidence>
<accession>A0A5C7ISR6</accession>
<dbReference type="Proteomes" id="UP000323000">
    <property type="component" value="Chromosome 1"/>
</dbReference>
<comment type="caution">
    <text evidence="7">The sequence shown here is derived from an EMBL/GenBank/DDBJ whole genome shotgun (WGS) entry which is preliminary data.</text>
</comment>
<proteinExistence type="predicted"/>
<feature type="compositionally biased region" description="Basic and acidic residues" evidence="5">
    <location>
        <begin position="296"/>
        <end position="365"/>
    </location>
</feature>
<dbReference type="Pfam" id="PF00076">
    <property type="entry name" value="RRM_1"/>
    <property type="match status" value="1"/>
</dbReference>
<feature type="compositionally biased region" description="Basic and acidic residues" evidence="5">
    <location>
        <begin position="46"/>
        <end position="56"/>
    </location>
</feature>
<organism evidence="7 8">
    <name type="scientific">Acer yangbiense</name>
    <dbReference type="NCBI Taxonomy" id="1000413"/>
    <lineage>
        <taxon>Eukaryota</taxon>
        <taxon>Viridiplantae</taxon>
        <taxon>Streptophyta</taxon>
        <taxon>Embryophyta</taxon>
        <taxon>Tracheophyta</taxon>
        <taxon>Spermatophyta</taxon>
        <taxon>Magnoliopsida</taxon>
        <taxon>eudicotyledons</taxon>
        <taxon>Gunneridae</taxon>
        <taxon>Pentapetalae</taxon>
        <taxon>rosids</taxon>
        <taxon>malvids</taxon>
        <taxon>Sapindales</taxon>
        <taxon>Sapindaceae</taxon>
        <taxon>Hippocastanoideae</taxon>
        <taxon>Acereae</taxon>
        <taxon>Acer</taxon>
    </lineage>
</organism>
<dbReference type="FunFam" id="3.30.70.330:FF:000879">
    <property type="entry name" value="Splicing factor U2af large subunit A"/>
    <property type="match status" value="1"/>
</dbReference>
<name>A0A5C7ISR6_9ROSI</name>
<evidence type="ECO:0000256" key="5">
    <source>
        <dbReference type="SAM" id="MobiDB-lite"/>
    </source>
</evidence>
<dbReference type="AlphaFoldDB" id="A0A5C7ISR6"/>
<feature type="compositionally biased region" description="Basic and acidic residues" evidence="5">
    <location>
        <begin position="171"/>
        <end position="284"/>
    </location>
</feature>
<feature type="compositionally biased region" description="Basic and acidic residues" evidence="5">
    <location>
        <begin position="84"/>
        <end position="99"/>
    </location>
</feature>
<dbReference type="SUPFAM" id="SSF54928">
    <property type="entry name" value="RNA-binding domain, RBD"/>
    <property type="match status" value="3"/>
</dbReference>
<dbReference type="PROSITE" id="PS50102">
    <property type="entry name" value="RRM"/>
    <property type="match status" value="2"/>
</dbReference>
<feature type="compositionally biased region" description="Basic and acidic residues" evidence="5">
    <location>
        <begin position="66"/>
        <end position="75"/>
    </location>
</feature>
<evidence type="ECO:0000256" key="2">
    <source>
        <dbReference type="ARBA" id="ARBA00022884"/>
    </source>
</evidence>
<evidence type="ECO:0000256" key="3">
    <source>
        <dbReference type="ARBA" id="ARBA00023187"/>
    </source>
</evidence>
<evidence type="ECO:0000313" key="7">
    <source>
        <dbReference type="EMBL" id="TXG72387.1"/>
    </source>
</evidence>
<reference evidence="8" key="1">
    <citation type="journal article" date="2019" name="Gigascience">
        <title>De novo genome assembly of the endangered Acer yangbiense, a plant species with extremely small populations endemic to Yunnan Province, China.</title>
        <authorList>
            <person name="Yang J."/>
            <person name="Wariss H.M."/>
            <person name="Tao L."/>
            <person name="Zhang R."/>
            <person name="Yun Q."/>
            <person name="Hollingsworth P."/>
            <person name="Dao Z."/>
            <person name="Luo G."/>
            <person name="Guo H."/>
            <person name="Ma Y."/>
            <person name="Sun W."/>
        </authorList>
    </citation>
    <scope>NUCLEOTIDE SEQUENCE [LARGE SCALE GENOMIC DNA]</scope>
    <source>
        <strain evidence="8">cv. Malutang</strain>
    </source>
</reference>
<feature type="compositionally biased region" description="Basic residues" evidence="5">
    <location>
        <begin position="381"/>
        <end position="396"/>
    </location>
</feature>
<dbReference type="InterPro" id="IPR035979">
    <property type="entry name" value="RBD_domain_sf"/>
</dbReference>
<feature type="region of interest" description="Disordered" evidence="5">
    <location>
        <begin position="967"/>
        <end position="1002"/>
    </location>
</feature>
<evidence type="ECO:0000259" key="6">
    <source>
        <dbReference type="PROSITE" id="PS50102"/>
    </source>
</evidence>
<protein>
    <recommendedName>
        <fullName evidence="6">RRM domain-containing protein</fullName>
    </recommendedName>
</protein>
<dbReference type="SMART" id="SM00360">
    <property type="entry name" value="RRM"/>
    <property type="match status" value="2"/>
</dbReference>
<dbReference type="InterPro" id="IPR000504">
    <property type="entry name" value="RRM_dom"/>
</dbReference>
<feature type="region of interest" description="Disordered" evidence="5">
    <location>
        <begin position="1"/>
        <end position="477"/>
    </location>
</feature>
<keyword evidence="8" id="KW-1185">Reference proteome</keyword>
<evidence type="ECO:0000256" key="4">
    <source>
        <dbReference type="PROSITE-ProRule" id="PRU00176"/>
    </source>
</evidence>